<gene>
    <name evidence="5" type="ORF">SAMN06297387_1086</name>
</gene>
<dbReference type="PROSITE" id="PS01124">
    <property type="entry name" value="HTH_ARAC_FAMILY_2"/>
    <property type="match status" value="1"/>
</dbReference>
<dbReference type="SMART" id="SM00342">
    <property type="entry name" value="HTH_ARAC"/>
    <property type="match status" value="1"/>
</dbReference>
<dbReference type="Proteomes" id="UP000219072">
    <property type="component" value="Unassembled WGS sequence"/>
</dbReference>
<dbReference type="InterPro" id="IPR050204">
    <property type="entry name" value="AraC_XylS_family_regulators"/>
</dbReference>
<dbReference type="Pfam" id="PF12833">
    <property type="entry name" value="HTH_18"/>
    <property type="match status" value="1"/>
</dbReference>
<keyword evidence="6" id="KW-1185">Reference proteome</keyword>
<keyword evidence="1" id="KW-0805">Transcription regulation</keyword>
<dbReference type="InterPro" id="IPR018060">
    <property type="entry name" value="HTH_AraC"/>
</dbReference>
<dbReference type="Gene3D" id="1.10.10.60">
    <property type="entry name" value="Homeodomain-like"/>
    <property type="match status" value="2"/>
</dbReference>
<dbReference type="InterPro" id="IPR020449">
    <property type="entry name" value="Tscrpt_reg_AraC-type_HTH"/>
</dbReference>
<dbReference type="InterPro" id="IPR009057">
    <property type="entry name" value="Homeodomain-like_sf"/>
</dbReference>
<dbReference type="PROSITE" id="PS00041">
    <property type="entry name" value="HTH_ARAC_FAMILY_1"/>
    <property type="match status" value="1"/>
</dbReference>
<evidence type="ECO:0000313" key="5">
    <source>
        <dbReference type="EMBL" id="SOD62843.1"/>
    </source>
</evidence>
<organism evidence="5 6">
    <name type="scientific">Streptomyces zhaozhouensis</name>
    <dbReference type="NCBI Taxonomy" id="1300267"/>
    <lineage>
        <taxon>Bacteria</taxon>
        <taxon>Bacillati</taxon>
        <taxon>Actinomycetota</taxon>
        <taxon>Actinomycetes</taxon>
        <taxon>Kitasatosporales</taxon>
        <taxon>Streptomycetaceae</taxon>
        <taxon>Streptomyces</taxon>
    </lineage>
</organism>
<evidence type="ECO:0000256" key="2">
    <source>
        <dbReference type="ARBA" id="ARBA00023125"/>
    </source>
</evidence>
<evidence type="ECO:0000256" key="3">
    <source>
        <dbReference type="ARBA" id="ARBA00023163"/>
    </source>
</evidence>
<evidence type="ECO:0000256" key="1">
    <source>
        <dbReference type="ARBA" id="ARBA00023015"/>
    </source>
</evidence>
<accession>A0A286DW35</accession>
<keyword evidence="3" id="KW-0804">Transcription</keyword>
<keyword evidence="2" id="KW-0238">DNA-binding</keyword>
<name>A0A286DW35_9ACTN</name>
<evidence type="ECO:0000259" key="4">
    <source>
        <dbReference type="PROSITE" id="PS01124"/>
    </source>
</evidence>
<protein>
    <submittedName>
        <fullName evidence="5">Helix-turn-helix domain-containing protein</fullName>
    </submittedName>
</protein>
<dbReference type="AlphaFoldDB" id="A0A286DW35"/>
<dbReference type="PANTHER" id="PTHR46796">
    <property type="entry name" value="HTH-TYPE TRANSCRIPTIONAL ACTIVATOR RHAS-RELATED"/>
    <property type="match status" value="1"/>
</dbReference>
<dbReference type="InterPro" id="IPR018062">
    <property type="entry name" value="HTH_AraC-typ_CS"/>
</dbReference>
<dbReference type="SUPFAM" id="SSF46689">
    <property type="entry name" value="Homeodomain-like"/>
    <property type="match status" value="2"/>
</dbReference>
<dbReference type="RefSeq" id="WP_097231344.1">
    <property type="nucleotide sequence ID" value="NZ_OCNE01000008.1"/>
</dbReference>
<dbReference type="GO" id="GO:0003700">
    <property type="term" value="F:DNA-binding transcription factor activity"/>
    <property type="evidence" value="ECO:0007669"/>
    <property type="project" value="InterPro"/>
</dbReference>
<evidence type="ECO:0000313" key="6">
    <source>
        <dbReference type="Proteomes" id="UP000219072"/>
    </source>
</evidence>
<dbReference type="GO" id="GO:0043565">
    <property type="term" value="F:sequence-specific DNA binding"/>
    <property type="evidence" value="ECO:0007669"/>
    <property type="project" value="InterPro"/>
</dbReference>
<proteinExistence type="predicted"/>
<dbReference type="PRINTS" id="PR00032">
    <property type="entry name" value="HTHARAC"/>
</dbReference>
<dbReference type="PANTHER" id="PTHR46796:SF6">
    <property type="entry name" value="ARAC SUBFAMILY"/>
    <property type="match status" value="1"/>
</dbReference>
<feature type="domain" description="HTH araC/xylS-type" evidence="4">
    <location>
        <begin position="178"/>
        <end position="276"/>
    </location>
</feature>
<dbReference type="OrthoDB" id="2060755at2"/>
<sequence length="283" mass="31604">MTARLHGFFWQELVLEKEISESGDDGWIYQLPDETFGIITPLQSSCQVSGLDGKGRRSATLMPGEICRVAPNNPVRLDRTPPRRSAFRVACIQLPLTILQRTLEAHPESPVRTVSELHTLRAFDPHIASMAPVLLHAWRTGSGDQYALAAAHYLAEYLLHPFRAASPGAGGLNAEQLFTVRTYMETHLAENVTLDRLAREVRLSRYHFLRRFSVATGKTPLQYLTGLRIDAARHLLASGDDPVSQVGRLCGFANPENFARVFRKHVGCSPSEYRQRGQHTTPP</sequence>
<dbReference type="EMBL" id="OCNE01000008">
    <property type="protein sequence ID" value="SOD62843.1"/>
    <property type="molecule type" value="Genomic_DNA"/>
</dbReference>
<reference evidence="5 6" key="1">
    <citation type="submission" date="2017-09" db="EMBL/GenBank/DDBJ databases">
        <authorList>
            <person name="Ehlers B."/>
            <person name="Leendertz F.H."/>
        </authorList>
    </citation>
    <scope>NUCLEOTIDE SEQUENCE [LARGE SCALE GENOMIC DNA]</scope>
    <source>
        <strain evidence="5 6">CGMCC 4.7095</strain>
    </source>
</reference>